<gene>
    <name evidence="1" type="ORF">DB31_3645</name>
</gene>
<dbReference type="Pfam" id="PF14907">
    <property type="entry name" value="NTP_transf_5"/>
    <property type="match status" value="1"/>
</dbReference>
<dbReference type="RefSeq" id="WP_083968058.1">
    <property type="nucleotide sequence ID" value="NZ_JMCB01000002.1"/>
</dbReference>
<accession>A0A085WV02</accession>
<dbReference type="OrthoDB" id="5380653at2"/>
<dbReference type="PATRIC" id="fig|394096.3.peg.1292"/>
<evidence type="ECO:0008006" key="3">
    <source>
        <dbReference type="Google" id="ProtNLM"/>
    </source>
</evidence>
<evidence type="ECO:0000313" key="2">
    <source>
        <dbReference type="Proteomes" id="UP000028725"/>
    </source>
</evidence>
<dbReference type="Proteomes" id="UP000028725">
    <property type="component" value="Unassembled WGS sequence"/>
</dbReference>
<sequence length="344" mass="38132">MGARAFLALLRSWPEAPDRPPPVDAEAFVRAAARHGLGGFAQHAAERAGWTLPDAAREALRREAQSSAARAIRVHALLVRSVDALAAVGVVPVLLKGTALARRLYPEPFLRATTDVDLLVASGEVERASRALEGLGLKRAAERPGHGGEHSHHLEFQGTAGMVELHHRALVGYGLALESEPLLAHAQEAELEGRRVRHLRAEEELVYLCSHASNHLLQRLSWLFDVKLLLRAHPGLRWYRVADVARATAFSHLAWYALEATHRLLGAPMPEEVLALMAPPRWQRVLARRFFSEERLLATRLVTHRAEWATAKLLLAPRAVPMARYGLWRLGEAARARWPGAARR</sequence>
<reference evidence="1 2" key="1">
    <citation type="submission" date="2014-04" db="EMBL/GenBank/DDBJ databases">
        <title>Genome assembly of Hyalangium minutum DSM 14724.</title>
        <authorList>
            <person name="Sharma G."/>
            <person name="Subramanian S."/>
        </authorList>
    </citation>
    <scope>NUCLEOTIDE SEQUENCE [LARGE SCALE GENOMIC DNA]</scope>
    <source>
        <strain evidence="1 2">DSM 14724</strain>
    </source>
</reference>
<name>A0A085WV02_9BACT</name>
<dbReference type="EMBL" id="JMCB01000002">
    <property type="protein sequence ID" value="KFE71515.1"/>
    <property type="molecule type" value="Genomic_DNA"/>
</dbReference>
<comment type="caution">
    <text evidence="1">The sequence shown here is derived from an EMBL/GenBank/DDBJ whole genome shotgun (WGS) entry which is preliminary data.</text>
</comment>
<evidence type="ECO:0000313" key="1">
    <source>
        <dbReference type="EMBL" id="KFE71515.1"/>
    </source>
</evidence>
<dbReference type="AlphaFoldDB" id="A0A085WV02"/>
<organism evidence="1 2">
    <name type="scientific">Hyalangium minutum</name>
    <dbReference type="NCBI Taxonomy" id="394096"/>
    <lineage>
        <taxon>Bacteria</taxon>
        <taxon>Pseudomonadati</taxon>
        <taxon>Myxococcota</taxon>
        <taxon>Myxococcia</taxon>
        <taxon>Myxococcales</taxon>
        <taxon>Cystobacterineae</taxon>
        <taxon>Archangiaceae</taxon>
        <taxon>Hyalangium</taxon>
    </lineage>
</organism>
<protein>
    <recommendedName>
        <fullName evidence="3">Nucleotidyltransferase family protein</fullName>
    </recommendedName>
</protein>
<keyword evidence="2" id="KW-1185">Reference proteome</keyword>
<proteinExistence type="predicted"/>
<dbReference type="STRING" id="394096.DB31_3645"/>
<dbReference type="InterPro" id="IPR039498">
    <property type="entry name" value="NTP_transf_5"/>
</dbReference>